<keyword evidence="1" id="KW-0812">Transmembrane</keyword>
<gene>
    <name evidence="2" type="ORF">DICVIV_07365</name>
</gene>
<keyword evidence="3" id="KW-1185">Reference proteome</keyword>
<organism evidence="2 3">
    <name type="scientific">Dictyocaulus viviparus</name>
    <name type="common">Bovine lungworm</name>
    <dbReference type="NCBI Taxonomy" id="29172"/>
    <lineage>
        <taxon>Eukaryota</taxon>
        <taxon>Metazoa</taxon>
        <taxon>Ecdysozoa</taxon>
        <taxon>Nematoda</taxon>
        <taxon>Chromadorea</taxon>
        <taxon>Rhabditida</taxon>
        <taxon>Rhabditina</taxon>
        <taxon>Rhabditomorpha</taxon>
        <taxon>Strongyloidea</taxon>
        <taxon>Metastrongylidae</taxon>
        <taxon>Dictyocaulus</taxon>
    </lineage>
</organism>
<dbReference type="AlphaFoldDB" id="A0A0D8XS09"/>
<evidence type="ECO:0000256" key="1">
    <source>
        <dbReference type="SAM" id="Phobius"/>
    </source>
</evidence>
<sequence length="79" mass="9433">MFLSFLRSIQICFRLSFETYCSYGEKVFFFFLFFLCLLLSSLTHCKRCFIVLRCFSIVSSSFQFVIVLFFLLSSKKVQM</sequence>
<keyword evidence="1" id="KW-0472">Membrane</keyword>
<feature type="transmembrane region" description="Helical" evidence="1">
    <location>
        <begin position="27"/>
        <end position="44"/>
    </location>
</feature>
<protein>
    <submittedName>
        <fullName evidence="2">Uncharacterized protein</fullName>
    </submittedName>
</protein>
<reference evidence="3" key="2">
    <citation type="journal article" date="2016" name="Sci. Rep.">
        <title>Dictyocaulus viviparus genome, variome and transcriptome elucidate lungworm biology and support future intervention.</title>
        <authorList>
            <person name="McNulty S.N."/>
            <person name="Strube C."/>
            <person name="Rosa B.A."/>
            <person name="Martin J.C."/>
            <person name="Tyagi R."/>
            <person name="Choi Y.J."/>
            <person name="Wang Q."/>
            <person name="Hallsworth Pepin K."/>
            <person name="Zhang X."/>
            <person name="Ozersky P."/>
            <person name="Wilson R.K."/>
            <person name="Sternberg P.W."/>
            <person name="Gasser R.B."/>
            <person name="Mitreva M."/>
        </authorList>
    </citation>
    <scope>NUCLEOTIDE SEQUENCE [LARGE SCALE GENOMIC DNA]</scope>
    <source>
        <strain evidence="3">HannoverDv2000</strain>
    </source>
</reference>
<name>A0A0D8XS09_DICVI</name>
<accession>A0A0D8XS09</accession>
<reference evidence="2 3" key="1">
    <citation type="submission" date="2013-11" db="EMBL/GenBank/DDBJ databases">
        <title>Draft genome of the bovine lungworm Dictyocaulus viviparus.</title>
        <authorList>
            <person name="Mitreva M."/>
        </authorList>
    </citation>
    <scope>NUCLEOTIDE SEQUENCE [LARGE SCALE GENOMIC DNA]</scope>
    <source>
        <strain evidence="2 3">HannoverDv2000</strain>
    </source>
</reference>
<evidence type="ECO:0000313" key="2">
    <source>
        <dbReference type="EMBL" id="KJH46582.1"/>
    </source>
</evidence>
<dbReference type="Proteomes" id="UP000053766">
    <property type="component" value="Unassembled WGS sequence"/>
</dbReference>
<proteinExistence type="predicted"/>
<keyword evidence="1" id="KW-1133">Transmembrane helix</keyword>
<feature type="transmembrane region" description="Helical" evidence="1">
    <location>
        <begin position="50"/>
        <end position="72"/>
    </location>
</feature>
<dbReference type="EMBL" id="KN716345">
    <property type="protein sequence ID" value="KJH46582.1"/>
    <property type="molecule type" value="Genomic_DNA"/>
</dbReference>
<evidence type="ECO:0000313" key="3">
    <source>
        <dbReference type="Proteomes" id="UP000053766"/>
    </source>
</evidence>